<keyword evidence="1 4" id="KW-0349">Heme</keyword>
<evidence type="ECO:0000256" key="4">
    <source>
        <dbReference type="PROSITE-ProRule" id="PRU00433"/>
    </source>
</evidence>
<dbReference type="Proteomes" id="UP000664369">
    <property type="component" value="Unassembled WGS sequence"/>
</dbReference>
<dbReference type="SUPFAM" id="SSF46626">
    <property type="entry name" value="Cytochrome c"/>
    <property type="match status" value="1"/>
</dbReference>
<evidence type="ECO:0000256" key="1">
    <source>
        <dbReference type="ARBA" id="ARBA00022617"/>
    </source>
</evidence>
<evidence type="ECO:0000313" key="6">
    <source>
        <dbReference type="EMBL" id="MBO2010542.1"/>
    </source>
</evidence>
<dbReference type="InterPro" id="IPR009056">
    <property type="entry name" value="Cyt_c-like_dom"/>
</dbReference>
<dbReference type="RefSeq" id="WP_208176172.1">
    <property type="nucleotide sequence ID" value="NZ_JAGETZ010000007.1"/>
</dbReference>
<comment type="caution">
    <text evidence="6">The sequence shown here is derived from an EMBL/GenBank/DDBJ whole genome shotgun (WGS) entry which is preliminary data.</text>
</comment>
<gene>
    <name evidence="6" type="ORF">J4E00_15885</name>
</gene>
<evidence type="ECO:0000313" key="7">
    <source>
        <dbReference type="Proteomes" id="UP000664369"/>
    </source>
</evidence>
<evidence type="ECO:0000259" key="5">
    <source>
        <dbReference type="PROSITE" id="PS51007"/>
    </source>
</evidence>
<name>A0ABS3QH18_9BACT</name>
<proteinExistence type="predicted"/>
<keyword evidence="3 4" id="KW-0408">Iron</keyword>
<dbReference type="PROSITE" id="PS51007">
    <property type="entry name" value="CYTC"/>
    <property type="match status" value="1"/>
</dbReference>
<feature type="domain" description="Cytochrome c" evidence="5">
    <location>
        <begin position="48"/>
        <end position="130"/>
    </location>
</feature>
<protein>
    <submittedName>
        <fullName evidence="6">Cytochrome c</fullName>
    </submittedName>
</protein>
<evidence type="ECO:0000256" key="3">
    <source>
        <dbReference type="ARBA" id="ARBA00023004"/>
    </source>
</evidence>
<reference evidence="6 7" key="1">
    <citation type="submission" date="2021-03" db="EMBL/GenBank/DDBJ databases">
        <authorList>
            <person name="Kim M.K."/>
        </authorList>
    </citation>
    <scope>NUCLEOTIDE SEQUENCE [LARGE SCALE GENOMIC DNA]</scope>
    <source>
        <strain evidence="6 7">BT442</strain>
    </source>
</reference>
<sequence>MPIFDSFSAFIRPALVGTAALLLGLAASCTYSHGDPAPECDVANETITYARVISPIFDAHCRECHNTADANVKGAGYDFSNYQGINQYYSPTRMLGCIKRLPGYPPMPQNRDKLSDCDIQRIEAWIAAGKPNN</sequence>
<dbReference type="EMBL" id="JAGETZ010000007">
    <property type="protein sequence ID" value="MBO2010542.1"/>
    <property type="molecule type" value="Genomic_DNA"/>
</dbReference>
<evidence type="ECO:0000256" key="2">
    <source>
        <dbReference type="ARBA" id="ARBA00022723"/>
    </source>
</evidence>
<accession>A0ABS3QH18</accession>
<dbReference type="Gene3D" id="1.10.760.10">
    <property type="entry name" value="Cytochrome c-like domain"/>
    <property type="match status" value="1"/>
</dbReference>
<organism evidence="6 7">
    <name type="scientific">Hymenobacter negativus</name>
    <dbReference type="NCBI Taxonomy" id="2795026"/>
    <lineage>
        <taxon>Bacteria</taxon>
        <taxon>Pseudomonadati</taxon>
        <taxon>Bacteroidota</taxon>
        <taxon>Cytophagia</taxon>
        <taxon>Cytophagales</taxon>
        <taxon>Hymenobacteraceae</taxon>
        <taxon>Hymenobacter</taxon>
    </lineage>
</organism>
<dbReference type="InterPro" id="IPR036909">
    <property type="entry name" value="Cyt_c-like_dom_sf"/>
</dbReference>
<keyword evidence="2 4" id="KW-0479">Metal-binding</keyword>
<keyword evidence="7" id="KW-1185">Reference proteome</keyword>